<evidence type="ECO:0008006" key="4">
    <source>
        <dbReference type="Google" id="ProtNLM"/>
    </source>
</evidence>
<feature type="transmembrane region" description="Helical" evidence="1">
    <location>
        <begin position="323"/>
        <end position="344"/>
    </location>
</feature>
<dbReference type="Proteomes" id="UP000321523">
    <property type="component" value="Unassembled WGS sequence"/>
</dbReference>
<feature type="transmembrane region" description="Helical" evidence="1">
    <location>
        <begin position="96"/>
        <end position="118"/>
    </location>
</feature>
<keyword evidence="3" id="KW-1185">Reference proteome</keyword>
<evidence type="ECO:0000313" key="3">
    <source>
        <dbReference type="Proteomes" id="UP000321523"/>
    </source>
</evidence>
<keyword evidence="1" id="KW-0472">Membrane</keyword>
<accession>A0A512DZM3</accession>
<organism evidence="2 3">
    <name type="scientific">Skermanella aerolata</name>
    <dbReference type="NCBI Taxonomy" id="393310"/>
    <lineage>
        <taxon>Bacteria</taxon>
        <taxon>Pseudomonadati</taxon>
        <taxon>Pseudomonadota</taxon>
        <taxon>Alphaproteobacteria</taxon>
        <taxon>Rhodospirillales</taxon>
        <taxon>Azospirillaceae</taxon>
        <taxon>Skermanella</taxon>
    </lineage>
</organism>
<dbReference type="RefSeq" id="WP_044434350.1">
    <property type="nucleotide sequence ID" value="NZ_BJYZ01000030.1"/>
</dbReference>
<keyword evidence="1" id="KW-1133">Transmembrane helix</keyword>
<dbReference type="OrthoDB" id="1814621at2"/>
<feature type="transmembrane region" description="Helical" evidence="1">
    <location>
        <begin position="147"/>
        <end position="168"/>
    </location>
</feature>
<feature type="transmembrane region" description="Helical" evidence="1">
    <location>
        <begin position="12"/>
        <end position="29"/>
    </location>
</feature>
<sequence length="512" mass="54864">MTIMKFEPKWPMAGAVFLVVALSMLAGWLPSTGKLLFEYGDLAANTLLVLDAKRSVLLTGNYSRVGFNHPGPAYIYVMAAGEYLFHDLLRLTPTPMGGLILGTAALNAGWLSLLWLLLARFSRSAGAAASGLAAFVAYTLLNEPGFLFGIWMPFLYFAPFAVFTLALARVTSGRLDALVPLTLAAGFLVHGHASFIGIIGLMIVISALVHLSATRWLSDEVWPKLVSPETVPRYRKHLIAAAAIAAVFVLPLVAQTLLHFPGPLRQYLGYGYGSARHSNSLAASLTYVFACWGGAAMLVPSAVLTWVLLRTGAGDRRDLGERLGFLAALAASTLAVLFYTVFAVDFLDQAYIIYFYRAVPGLLTAVTVCALHNTAPDIRRHGRLALAAVLSVALLLAFGPRRPSDSVAGIPEAHRALVEFEPGPAVLDLDNTRNWVAVWANTVSLLAYGKRVRSGAYCVRGNWQILFTEALHCPPGIAPGTPVLTVTPADGAVPGPGVLRILGLDFTRTTVP</sequence>
<comment type="caution">
    <text evidence="2">The sequence shown here is derived from an EMBL/GenBank/DDBJ whole genome shotgun (WGS) entry which is preliminary data.</text>
</comment>
<dbReference type="EMBL" id="BJYZ01000030">
    <property type="protein sequence ID" value="GEO41650.1"/>
    <property type="molecule type" value="Genomic_DNA"/>
</dbReference>
<feature type="transmembrane region" description="Helical" evidence="1">
    <location>
        <begin position="383"/>
        <end position="400"/>
    </location>
</feature>
<evidence type="ECO:0000313" key="2">
    <source>
        <dbReference type="EMBL" id="GEO41650.1"/>
    </source>
</evidence>
<feature type="transmembrane region" description="Helical" evidence="1">
    <location>
        <begin position="238"/>
        <end position="258"/>
    </location>
</feature>
<proteinExistence type="predicted"/>
<dbReference type="AlphaFoldDB" id="A0A512DZM3"/>
<feature type="transmembrane region" description="Helical" evidence="1">
    <location>
        <begin position="350"/>
        <end position="371"/>
    </location>
</feature>
<keyword evidence="1" id="KW-0812">Transmembrane</keyword>
<protein>
    <recommendedName>
        <fullName evidence="4">Glycosyltransferase RgtA/B/C/D-like domain-containing protein</fullName>
    </recommendedName>
</protein>
<feature type="transmembrane region" description="Helical" evidence="1">
    <location>
        <begin position="198"/>
        <end position="217"/>
    </location>
</feature>
<gene>
    <name evidence="2" type="ORF">SAE02_57980</name>
</gene>
<feature type="transmembrane region" description="Helical" evidence="1">
    <location>
        <begin position="287"/>
        <end position="311"/>
    </location>
</feature>
<evidence type="ECO:0000256" key="1">
    <source>
        <dbReference type="SAM" id="Phobius"/>
    </source>
</evidence>
<reference evidence="2 3" key="1">
    <citation type="submission" date="2019-07" db="EMBL/GenBank/DDBJ databases">
        <title>Whole genome shotgun sequence of Skermanella aerolata NBRC 106429.</title>
        <authorList>
            <person name="Hosoyama A."/>
            <person name="Uohara A."/>
            <person name="Ohji S."/>
            <person name="Ichikawa N."/>
        </authorList>
    </citation>
    <scope>NUCLEOTIDE SEQUENCE [LARGE SCALE GENOMIC DNA]</scope>
    <source>
        <strain evidence="2 3">NBRC 106429</strain>
    </source>
</reference>
<name>A0A512DZM3_9PROT</name>